<protein>
    <submittedName>
        <fullName evidence="4">Uncharacterized protein</fullName>
    </submittedName>
</protein>
<reference evidence="4" key="1">
    <citation type="submission" date="2021-01" db="EMBL/GenBank/DDBJ databases">
        <authorList>
            <person name="Corre E."/>
            <person name="Pelletier E."/>
            <person name="Niang G."/>
            <person name="Scheremetjew M."/>
            <person name="Finn R."/>
            <person name="Kale V."/>
            <person name="Holt S."/>
            <person name="Cochrane G."/>
            <person name="Meng A."/>
            <person name="Brown T."/>
            <person name="Cohen L."/>
        </authorList>
    </citation>
    <scope>NUCLEOTIDE SEQUENCE</scope>
    <source>
        <strain evidence="4">CCAP 1951/1</strain>
    </source>
</reference>
<evidence type="ECO:0000256" key="1">
    <source>
        <dbReference type="SAM" id="MobiDB-lite"/>
    </source>
</evidence>
<feature type="region of interest" description="Disordered" evidence="1">
    <location>
        <begin position="182"/>
        <end position="210"/>
    </location>
</feature>
<dbReference type="AlphaFoldDB" id="A0A6U4QAW5"/>
<sequence>MGKKKQHRREPTAPPGDPGSGPPPAQRAAGTSVATAIVAAACGSAATAVVVTGPGHLAHAAFELGVRAMPTVSVAATVVADAVAILTAVAITAVLCCILRFVARRAAKLPAVLSCLSRRPLVVNRRARTSSVVKSCTPSSYQQVSRDVAVAALGVSTPAAGSIVAKSCTPLSHQQVSRDSAVANQESHVVDADDAAKTDSGGDDRAGRRRDKKAIWQSSYYCQCDKFQPNLHEWPAYVDECDEDVAVWRTFYAEHLGHAVSFGEISAVQARHAMRKNMRCKQCDKPEAPSVEHRDGKCACPVPTKAILPLTAYDETKLFIAELCASIRRELVEADPDVDEENRWLEHDRVFVHFVKGYDKPTCIKCRRTIAGSRPAVTDDDCDGALATDFILPSGDDKWDEKRQWLRDSGHPLFSDI</sequence>
<feature type="transmembrane region" description="Helical" evidence="2">
    <location>
        <begin position="33"/>
        <end position="52"/>
    </location>
</feature>
<keyword evidence="2" id="KW-1133">Transmembrane helix</keyword>
<feature type="compositionally biased region" description="Basic and acidic residues" evidence="1">
    <location>
        <begin position="188"/>
        <end position="206"/>
    </location>
</feature>
<name>A0A6U4QAW5_NEODS</name>
<dbReference type="EMBL" id="HBGF01008438">
    <property type="protein sequence ID" value="CAD9098080.1"/>
    <property type="molecule type" value="Transcribed_RNA"/>
</dbReference>
<accession>A0A6U4QAW5</accession>
<dbReference type="EMBL" id="HBGF01008439">
    <property type="protein sequence ID" value="CAD9098082.1"/>
    <property type="molecule type" value="Transcribed_RNA"/>
</dbReference>
<organism evidence="4">
    <name type="scientific">Neobodo designis</name>
    <name type="common">Flagellated protozoan</name>
    <name type="synonym">Bodo designis</name>
    <dbReference type="NCBI Taxonomy" id="312471"/>
    <lineage>
        <taxon>Eukaryota</taxon>
        <taxon>Discoba</taxon>
        <taxon>Euglenozoa</taxon>
        <taxon>Kinetoplastea</taxon>
        <taxon>Metakinetoplastina</taxon>
        <taxon>Neobodonida</taxon>
        <taxon>Neobodo</taxon>
    </lineage>
</organism>
<evidence type="ECO:0000313" key="4">
    <source>
        <dbReference type="EMBL" id="CAD9098082.1"/>
    </source>
</evidence>
<keyword evidence="2" id="KW-0812">Transmembrane</keyword>
<feature type="transmembrane region" description="Helical" evidence="2">
    <location>
        <begin position="72"/>
        <end position="99"/>
    </location>
</feature>
<evidence type="ECO:0000256" key="2">
    <source>
        <dbReference type="SAM" id="Phobius"/>
    </source>
</evidence>
<feature type="compositionally biased region" description="Pro residues" evidence="1">
    <location>
        <begin position="12"/>
        <end position="25"/>
    </location>
</feature>
<gene>
    <name evidence="3" type="ORF">NDES1114_LOCUS5666</name>
    <name evidence="4" type="ORF">NDES1114_LOCUS5667</name>
</gene>
<feature type="region of interest" description="Disordered" evidence="1">
    <location>
        <begin position="1"/>
        <end position="28"/>
    </location>
</feature>
<keyword evidence="2" id="KW-0472">Membrane</keyword>
<evidence type="ECO:0000313" key="3">
    <source>
        <dbReference type="EMBL" id="CAD9098080.1"/>
    </source>
</evidence>
<proteinExistence type="predicted"/>